<dbReference type="EMBL" id="CAICTM010000678">
    <property type="protein sequence ID" value="CAB9514861.1"/>
    <property type="molecule type" value="Genomic_DNA"/>
</dbReference>
<feature type="compositionally biased region" description="Polar residues" evidence="1">
    <location>
        <begin position="333"/>
        <end position="342"/>
    </location>
</feature>
<feature type="compositionally biased region" description="Basic and acidic residues" evidence="1">
    <location>
        <begin position="354"/>
        <end position="363"/>
    </location>
</feature>
<evidence type="ECO:0000313" key="3">
    <source>
        <dbReference type="EMBL" id="CAB9514861.1"/>
    </source>
</evidence>
<dbReference type="InterPro" id="IPR049227">
    <property type="entry name" value="DUF6824"/>
</dbReference>
<evidence type="ECO:0000256" key="1">
    <source>
        <dbReference type="SAM" id="MobiDB-lite"/>
    </source>
</evidence>
<organism evidence="3 4">
    <name type="scientific">Seminavis robusta</name>
    <dbReference type="NCBI Taxonomy" id="568900"/>
    <lineage>
        <taxon>Eukaryota</taxon>
        <taxon>Sar</taxon>
        <taxon>Stramenopiles</taxon>
        <taxon>Ochrophyta</taxon>
        <taxon>Bacillariophyta</taxon>
        <taxon>Bacillariophyceae</taxon>
        <taxon>Bacillariophycidae</taxon>
        <taxon>Naviculales</taxon>
        <taxon>Naviculaceae</taxon>
        <taxon>Seminavis</taxon>
    </lineage>
</organism>
<keyword evidence="4" id="KW-1185">Reference proteome</keyword>
<sequence>MRKRPATTDALRPPEEAATGALAEEEASPTLDPVTQDVVSLTQQELHGLPPEEKQQVMVDLYGLGTVEEAPDLVDERLEELQVILRKIPDKRKVAYNRALALDSHYVSSREFLLMFLRADRFHPTPAANRLLICITQDDLDPESLDILYKTWYVDLPVHDRAGRHVSFVHSCKGADCHDSPVIHRMRVLFYTMIVAAQDIQTQIHGRVHVIWVTAAGLGQAADLWKIASMQSASVIRHQGIHMCIDQENGHVSAPMVSLAQMAMTAVLRVRVRRHMGNPSELKFALMTYGIPTESLPVSHNGEISHELHVERLKQIRNDERLAKQHQVAPKQLSESPSSTIGSPGDDENTAPSTKDDNEKEKPAALVVKVVDAPSNSDILMGKGKNIQNHGGNIRFRALIDQHRPRYDEANKTQKTQIAQEIVHIVKHGWKGRFLIRENKKVGWIPLVDDLAARQKVSSCFRDARKKELTQSPTTTHVNQIPAAVEDERGVRVVGAIETPHKASGVAAFGDDYGSTERQLQEAAELTAANINLCNEFDDLSCISDSSLLDSMIKEFDDPILQLISEVP</sequence>
<feature type="region of interest" description="Disordered" evidence="1">
    <location>
        <begin position="323"/>
        <end position="363"/>
    </location>
</feature>
<dbReference type="AlphaFoldDB" id="A0A9N8E901"/>
<proteinExistence type="predicted"/>
<feature type="region of interest" description="Disordered" evidence="1">
    <location>
        <begin position="1"/>
        <end position="33"/>
    </location>
</feature>
<evidence type="ECO:0000313" key="4">
    <source>
        <dbReference type="Proteomes" id="UP001153069"/>
    </source>
</evidence>
<dbReference type="Proteomes" id="UP001153069">
    <property type="component" value="Unassembled WGS sequence"/>
</dbReference>
<dbReference type="Pfam" id="PF20710">
    <property type="entry name" value="DUF6824"/>
    <property type="match status" value="1"/>
</dbReference>
<evidence type="ECO:0000259" key="2">
    <source>
        <dbReference type="Pfam" id="PF20710"/>
    </source>
</evidence>
<name>A0A9N8E901_9STRA</name>
<gene>
    <name evidence="3" type="ORF">SEMRO_679_G186100.1</name>
</gene>
<feature type="domain" description="DUF6824" evidence="2">
    <location>
        <begin position="378"/>
        <end position="463"/>
    </location>
</feature>
<accession>A0A9N8E901</accession>
<protein>
    <recommendedName>
        <fullName evidence="2">DUF6824 domain-containing protein</fullName>
    </recommendedName>
</protein>
<comment type="caution">
    <text evidence="3">The sequence shown here is derived from an EMBL/GenBank/DDBJ whole genome shotgun (WGS) entry which is preliminary data.</text>
</comment>
<dbReference type="OrthoDB" id="75724at2759"/>
<reference evidence="3" key="1">
    <citation type="submission" date="2020-06" db="EMBL/GenBank/DDBJ databases">
        <authorList>
            <consortium name="Plant Systems Biology data submission"/>
        </authorList>
    </citation>
    <scope>NUCLEOTIDE SEQUENCE</scope>
    <source>
        <strain evidence="3">D6</strain>
    </source>
</reference>